<comment type="caution">
    <text evidence="2">The sequence shown here is derived from an EMBL/GenBank/DDBJ whole genome shotgun (WGS) entry which is preliminary data.</text>
</comment>
<feature type="transmembrane region" description="Helical" evidence="1">
    <location>
        <begin position="95"/>
        <end position="114"/>
    </location>
</feature>
<evidence type="ECO:0000313" key="3">
    <source>
        <dbReference type="Proteomes" id="UP000579647"/>
    </source>
</evidence>
<proteinExistence type="predicted"/>
<keyword evidence="3" id="KW-1185">Reference proteome</keyword>
<evidence type="ECO:0000256" key="1">
    <source>
        <dbReference type="SAM" id="Phobius"/>
    </source>
</evidence>
<keyword evidence="1" id="KW-0472">Membrane</keyword>
<evidence type="ECO:0008006" key="4">
    <source>
        <dbReference type="Google" id="ProtNLM"/>
    </source>
</evidence>
<protein>
    <recommendedName>
        <fullName evidence="4">Integral membrane protein</fullName>
    </recommendedName>
</protein>
<dbReference type="EMBL" id="JACHDO010000001">
    <property type="protein sequence ID" value="MBB5492587.1"/>
    <property type="molecule type" value="Genomic_DNA"/>
</dbReference>
<name>A0A840WLQ3_9ACTN</name>
<dbReference type="AlphaFoldDB" id="A0A840WLQ3"/>
<feature type="transmembrane region" description="Helical" evidence="1">
    <location>
        <begin position="120"/>
        <end position="137"/>
    </location>
</feature>
<organism evidence="2 3">
    <name type="scientific">Nocardiopsis metallicus</name>
    <dbReference type="NCBI Taxonomy" id="179819"/>
    <lineage>
        <taxon>Bacteria</taxon>
        <taxon>Bacillati</taxon>
        <taxon>Actinomycetota</taxon>
        <taxon>Actinomycetes</taxon>
        <taxon>Streptosporangiales</taxon>
        <taxon>Nocardiopsidaceae</taxon>
        <taxon>Nocardiopsis</taxon>
    </lineage>
</organism>
<keyword evidence="1" id="KW-1133">Transmembrane helix</keyword>
<feature type="transmembrane region" description="Helical" evidence="1">
    <location>
        <begin position="63"/>
        <end position="83"/>
    </location>
</feature>
<dbReference type="RefSeq" id="WP_246420380.1">
    <property type="nucleotide sequence ID" value="NZ_BAAAKM010000033.1"/>
</dbReference>
<evidence type="ECO:0000313" key="2">
    <source>
        <dbReference type="EMBL" id="MBB5492587.1"/>
    </source>
</evidence>
<gene>
    <name evidence="2" type="ORF">HNR07_003724</name>
</gene>
<sequence length="151" mass="15299">MHPPQTLPASPPMPRALRVLRVLFSLVATVSALGCLLAALGVIARVAQPDAFGAPESSLTGEVFFVVGGAVWAALYGAAAVLLGRGGTAGRRWALAAIGFDAAHTVGNAVLTGLGEPSAWVGGLVVLALPGLFLLLLSTGSSRDWFRATAV</sequence>
<dbReference type="Proteomes" id="UP000579647">
    <property type="component" value="Unassembled WGS sequence"/>
</dbReference>
<feature type="transmembrane region" description="Helical" evidence="1">
    <location>
        <begin position="20"/>
        <end position="43"/>
    </location>
</feature>
<reference evidence="2 3" key="1">
    <citation type="submission" date="2020-08" db="EMBL/GenBank/DDBJ databases">
        <title>Sequencing the genomes of 1000 actinobacteria strains.</title>
        <authorList>
            <person name="Klenk H.-P."/>
        </authorList>
    </citation>
    <scope>NUCLEOTIDE SEQUENCE [LARGE SCALE GENOMIC DNA]</scope>
    <source>
        <strain evidence="2 3">DSM 44598</strain>
    </source>
</reference>
<keyword evidence="1" id="KW-0812">Transmembrane</keyword>
<accession>A0A840WLQ3</accession>